<dbReference type="AlphaFoldDB" id="A0A8H3X6I3"/>
<dbReference type="OrthoDB" id="2353542at2759"/>
<keyword evidence="4" id="KW-0418">Kinase</keyword>
<evidence type="ECO:0000313" key="4">
    <source>
        <dbReference type="EMBL" id="KAF0418299.1"/>
    </source>
</evidence>
<reference evidence="4 5" key="1">
    <citation type="journal article" date="2019" name="Environ. Microbiol.">
        <title>At the nexus of three kingdoms: the genome of the mycorrhizal fungus Gigaspora margarita provides insights into plant, endobacterial and fungal interactions.</title>
        <authorList>
            <person name="Venice F."/>
            <person name="Ghignone S."/>
            <person name="Salvioli di Fossalunga A."/>
            <person name="Amselem J."/>
            <person name="Novero M."/>
            <person name="Xianan X."/>
            <person name="Sedzielewska Toro K."/>
            <person name="Morin E."/>
            <person name="Lipzen A."/>
            <person name="Grigoriev I.V."/>
            <person name="Henrissat B."/>
            <person name="Martin F.M."/>
            <person name="Bonfante P."/>
        </authorList>
    </citation>
    <scope>NUCLEOTIDE SEQUENCE [LARGE SCALE GENOMIC DNA]</scope>
    <source>
        <strain evidence="4 5">BEG34</strain>
    </source>
</reference>
<keyword evidence="5" id="KW-1185">Reference proteome</keyword>
<dbReference type="InterPro" id="IPR011009">
    <property type="entry name" value="Kinase-like_dom_sf"/>
</dbReference>
<dbReference type="EMBL" id="WTPW01001728">
    <property type="protein sequence ID" value="KAF0418299.1"/>
    <property type="molecule type" value="Genomic_DNA"/>
</dbReference>
<dbReference type="SUPFAM" id="SSF56112">
    <property type="entry name" value="Protein kinase-like (PK-like)"/>
    <property type="match status" value="1"/>
</dbReference>
<accession>A0A8H3X6I3</accession>
<dbReference type="PANTHER" id="PTHR44329:SF298">
    <property type="entry name" value="MIXED LINEAGE KINASE DOMAIN-LIKE PROTEIN"/>
    <property type="match status" value="1"/>
</dbReference>
<sequence>MPAYIEPQCNKDTQYQRNKKSDIYSLGFILWEISSGKPPFKSIVNELAIAIHVFNGGRELPVEGTPSKYEQLYKLCWDEDPDKRPDIILVLETLKAL</sequence>
<evidence type="ECO:0000259" key="3">
    <source>
        <dbReference type="PROSITE" id="PS50011"/>
    </source>
</evidence>
<evidence type="ECO:0000256" key="2">
    <source>
        <dbReference type="ARBA" id="ARBA00022840"/>
    </source>
</evidence>
<dbReference type="GO" id="GO:0004674">
    <property type="term" value="F:protein serine/threonine kinase activity"/>
    <property type="evidence" value="ECO:0007669"/>
    <property type="project" value="TreeGrafter"/>
</dbReference>
<dbReference type="Proteomes" id="UP000439903">
    <property type="component" value="Unassembled WGS sequence"/>
</dbReference>
<dbReference type="Pfam" id="PF07714">
    <property type="entry name" value="PK_Tyr_Ser-Thr"/>
    <property type="match status" value="1"/>
</dbReference>
<dbReference type="GO" id="GO:0005524">
    <property type="term" value="F:ATP binding"/>
    <property type="evidence" value="ECO:0007669"/>
    <property type="project" value="UniProtKB-KW"/>
</dbReference>
<keyword evidence="4" id="KW-0808">Transferase</keyword>
<keyword evidence="1" id="KW-0547">Nucleotide-binding</keyword>
<dbReference type="InterPro" id="IPR001245">
    <property type="entry name" value="Ser-Thr/Tyr_kinase_cat_dom"/>
</dbReference>
<feature type="domain" description="Protein kinase" evidence="3">
    <location>
        <begin position="1"/>
        <end position="97"/>
    </location>
</feature>
<dbReference type="PROSITE" id="PS50011">
    <property type="entry name" value="PROTEIN_KINASE_DOM"/>
    <property type="match status" value="1"/>
</dbReference>
<comment type="caution">
    <text evidence="4">The sequence shown here is derived from an EMBL/GenBank/DDBJ whole genome shotgun (WGS) entry which is preliminary data.</text>
</comment>
<organism evidence="4 5">
    <name type="scientific">Gigaspora margarita</name>
    <dbReference type="NCBI Taxonomy" id="4874"/>
    <lineage>
        <taxon>Eukaryota</taxon>
        <taxon>Fungi</taxon>
        <taxon>Fungi incertae sedis</taxon>
        <taxon>Mucoromycota</taxon>
        <taxon>Glomeromycotina</taxon>
        <taxon>Glomeromycetes</taxon>
        <taxon>Diversisporales</taxon>
        <taxon>Gigasporaceae</taxon>
        <taxon>Gigaspora</taxon>
    </lineage>
</organism>
<gene>
    <name evidence="4" type="ORF">F8M41_007266</name>
</gene>
<proteinExistence type="predicted"/>
<evidence type="ECO:0000313" key="5">
    <source>
        <dbReference type="Proteomes" id="UP000439903"/>
    </source>
</evidence>
<protein>
    <submittedName>
        <fullName evidence="4">Kinase-like protein</fullName>
    </submittedName>
</protein>
<dbReference type="InterPro" id="IPR051681">
    <property type="entry name" value="Ser/Thr_Kinases-Pseudokinases"/>
</dbReference>
<dbReference type="InterPro" id="IPR000719">
    <property type="entry name" value="Prot_kinase_dom"/>
</dbReference>
<dbReference type="PANTHER" id="PTHR44329">
    <property type="entry name" value="SERINE/THREONINE-PROTEIN KINASE TNNI3K-RELATED"/>
    <property type="match status" value="1"/>
</dbReference>
<evidence type="ECO:0000256" key="1">
    <source>
        <dbReference type="ARBA" id="ARBA00022741"/>
    </source>
</evidence>
<name>A0A8H3X6I3_GIGMA</name>
<keyword evidence="2" id="KW-0067">ATP-binding</keyword>
<dbReference type="Gene3D" id="1.10.510.10">
    <property type="entry name" value="Transferase(Phosphotransferase) domain 1"/>
    <property type="match status" value="1"/>
</dbReference>